<evidence type="ECO:0000313" key="2">
    <source>
        <dbReference type="EMBL" id="NOV43467.1"/>
    </source>
</evidence>
<organism evidence="2">
    <name type="scientific">Rhipicephalus microplus</name>
    <name type="common">Cattle tick</name>
    <name type="synonym">Boophilus microplus</name>
    <dbReference type="NCBI Taxonomy" id="6941"/>
    <lineage>
        <taxon>Eukaryota</taxon>
        <taxon>Metazoa</taxon>
        <taxon>Ecdysozoa</taxon>
        <taxon>Arthropoda</taxon>
        <taxon>Chelicerata</taxon>
        <taxon>Arachnida</taxon>
        <taxon>Acari</taxon>
        <taxon>Parasitiformes</taxon>
        <taxon>Ixodida</taxon>
        <taxon>Ixodoidea</taxon>
        <taxon>Ixodidae</taxon>
        <taxon>Rhipicephalinae</taxon>
        <taxon>Rhipicephalus</taxon>
        <taxon>Boophilus</taxon>
    </lineage>
</organism>
<protein>
    <submittedName>
        <fullName evidence="2">Putative secreted protein</fullName>
    </submittedName>
</protein>
<feature type="signal peptide" evidence="1">
    <location>
        <begin position="1"/>
        <end position="17"/>
    </location>
</feature>
<feature type="chain" id="PRO_5026947648" evidence="1">
    <location>
        <begin position="18"/>
        <end position="73"/>
    </location>
</feature>
<reference evidence="2" key="1">
    <citation type="submission" date="2019-09" db="EMBL/GenBank/DDBJ databases">
        <title>Organ-specific transcriptomic study of the physiology of the cattle tick, Rhipicephalus microplus.</title>
        <authorList>
            <person name="Tirloni L."/>
            <person name="Braz G."/>
            <person name="Gandara A.C.P."/>
            <person name="Sabadin G.A."/>
            <person name="da Silva R.M."/>
            <person name="Guizzo M.G."/>
            <person name="Machado J.A."/>
            <person name="Costa E.P."/>
            <person name="Gomes H.F."/>
            <person name="Moraes J."/>
            <person name="Mota M.B.S."/>
            <person name="Mesquita R.D."/>
            <person name="Alvarenga P.H."/>
            <person name="Alves F."/>
            <person name="Seixas A."/>
            <person name="da Fonseca R.N."/>
            <person name="Fogaca A."/>
            <person name="Logullo C."/>
            <person name="Tanaka A."/>
            <person name="Daffre S."/>
            <person name="Termignoni C."/>
            <person name="Vaz I.S.Jr."/>
            <person name="Oliveira P.L."/>
            <person name="Ribeiro J.M."/>
        </authorList>
    </citation>
    <scope>NUCLEOTIDE SEQUENCE</scope>
    <source>
        <strain evidence="2">Porto Alegre</strain>
    </source>
</reference>
<evidence type="ECO:0000256" key="1">
    <source>
        <dbReference type="SAM" id="SignalP"/>
    </source>
</evidence>
<dbReference type="EMBL" id="GHWJ01010730">
    <property type="protein sequence ID" value="NOV43467.1"/>
    <property type="molecule type" value="Transcribed_RNA"/>
</dbReference>
<keyword evidence="1" id="KW-0732">Signal</keyword>
<dbReference type="AlphaFoldDB" id="A0A6M2DEW5"/>
<proteinExistence type="predicted"/>
<accession>A0A6M2DEW5</accession>
<name>A0A6M2DEW5_RHIMP</name>
<sequence>MFCFFFFFFSFNSRVTGCASDLRTFITTHPTHSCKTIRTEKNGCVKQTSRWQCCSCTLLVHSESPAKRSSYSQ</sequence>